<feature type="domain" description="AAA" evidence="1">
    <location>
        <begin position="59"/>
        <end position="193"/>
    </location>
</feature>
<dbReference type="InterPro" id="IPR025420">
    <property type="entry name" value="DUF4143"/>
</dbReference>
<dbReference type="InterPro" id="IPR041682">
    <property type="entry name" value="AAA_14"/>
</dbReference>
<evidence type="ECO:0000259" key="2">
    <source>
        <dbReference type="Pfam" id="PF13635"/>
    </source>
</evidence>
<evidence type="ECO:0000259" key="1">
    <source>
        <dbReference type="Pfam" id="PF13173"/>
    </source>
</evidence>
<organism evidence="3 4">
    <name type="scientific">Anseongella ginsenosidimutans</name>
    <dbReference type="NCBI Taxonomy" id="496056"/>
    <lineage>
        <taxon>Bacteria</taxon>
        <taxon>Pseudomonadati</taxon>
        <taxon>Bacteroidota</taxon>
        <taxon>Sphingobacteriia</taxon>
        <taxon>Sphingobacteriales</taxon>
        <taxon>Sphingobacteriaceae</taxon>
        <taxon>Anseongella</taxon>
    </lineage>
</organism>
<dbReference type="InterPro" id="IPR027417">
    <property type="entry name" value="P-loop_NTPase"/>
</dbReference>
<accession>A0A4V2UTB5</accession>
<dbReference type="SUPFAM" id="SSF52540">
    <property type="entry name" value="P-loop containing nucleoside triphosphate hydrolases"/>
    <property type="match status" value="1"/>
</dbReference>
<dbReference type="AlphaFoldDB" id="A0A4V2UTB5"/>
<evidence type="ECO:0000313" key="3">
    <source>
        <dbReference type="EMBL" id="TCS85208.1"/>
    </source>
</evidence>
<gene>
    <name evidence="3" type="ORF">EDD80_11478</name>
</gene>
<protein>
    <recommendedName>
        <fullName evidence="5">AAA domain-containing protein</fullName>
    </recommendedName>
</protein>
<dbReference type="EMBL" id="SMAD01000014">
    <property type="protein sequence ID" value="TCS85208.1"/>
    <property type="molecule type" value="Genomic_DNA"/>
</dbReference>
<feature type="domain" description="DUF4143" evidence="2">
    <location>
        <begin position="241"/>
        <end position="386"/>
    </location>
</feature>
<keyword evidence="4" id="KW-1185">Reference proteome</keyword>
<dbReference type="Proteomes" id="UP000295807">
    <property type="component" value="Unassembled WGS sequence"/>
</dbReference>
<comment type="caution">
    <text evidence="3">The sequence shown here is derived from an EMBL/GenBank/DDBJ whole genome shotgun (WGS) entry which is preliminary data.</text>
</comment>
<dbReference type="PANTHER" id="PTHR33295">
    <property type="entry name" value="ATPASE"/>
    <property type="match status" value="1"/>
</dbReference>
<proteinExistence type="predicted"/>
<dbReference type="Pfam" id="PF13173">
    <property type="entry name" value="AAA_14"/>
    <property type="match status" value="1"/>
</dbReference>
<evidence type="ECO:0008006" key="5">
    <source>
        <dbReference type="Google" id="ProtNLM"/>
    </source>
</evidence>
<evidence type="ECO:0000313" key="4">
    <source>
        <dbReference type="Proteomes" id="UP000295807"/>
    </source>
</evidence>
<sequence>MDKFSCTIENYYICFHFSDMDEKLLALEKFNFWNGNVPSLGFPRTGYTEKIYDYTGNKLIKVLVGQRRVGKSYILRQIAKRLIDDGVNPKNILYINKEFIEFDFISDYKDLEGVLNIYKKKISASGKKFLFVDEIQNIKGWEHFVNSHSQDFAEPYEIFISGSNSKMSSGELATLLSGRYVQFEIFPFSFIEYSGVMQVDISKQSFLQYMEGGALPELFGLPNEETRRNYIAAIKDTVLLRDIIQRHSIKDPRLLEDIFVYLVNNASNLVSITNIVNFFKSHKRNTSYDTISNYIGYITDTFLIHKAARYNIKGKETLTGNCKYYINDLSYKNYLYSGFGYGIGYKLENLVYLELRRNGYQVYTGTLGAKEVDFVATKGDRLIYLQSAYLLPDMQTADREYAPLKAIRDNYEKLVISLDDITLPSNEGIKHVQAWNLPAIL</sequence>
<dbReference type="Pfam" id="PF13635">
    <property type="entry name" value="DUF4143"/>
    <property type="match status" value="1"/>
</dbReference>
<name>A0A4V2UTB5_9SPHI</name>
<reference evidence="3 4" key="1">
    <citation type="submission" date="2019-03" db="EMBL/GenBank/DDBJ databases">
        <title>Genomic Encyclopedia of Type Strains, Phase IV (KMG-IV): sequencing the most valuable type-strain genomes for metagenomic binning, comparative biology and taxonomic classification.</title>
        <authorList>
            <person name="Goeker M."/>
        </authorList>
    </citation>
    <scope>NUCLEOTIDE SEQUENCE [LARGE SCALE GENOMIC DNA]</scope>
    <source>
        <strain evidence="3 4">DSM 21100</strain>
    </source>
</reference>
<dbReference type="PANTHER" id="PTHR33295:SF20">
    <property type="entry name" value="ATPASE"/>
    <property type="match status" value="1"/>
</dbReference>